<dbReference type="AlphaFoldDB" id="A0AAN7S8T2"/>
<evidence type="ECO:0000259" key="3">
    <source>
        <dbReference type="Pfam" id="PF04063"/>
    </source>
</evidence>
<keyword evidence="6" id="KW-1185">Reference proteome</keyword>
<gene>
    <name evidence="5" type="ORF">RN001_011027</name>
</gene>
<evidence type="ECO:0000256" key="1">
    <source>
        <dbReference type="ARBA" id="ARBA00006712"/>
    </source>
</evidence>
<feature type="domain" description="Protein HGH1 C-terminal" evidence="4">
    <location>
        <begin position="265"/>
        <end position="318"/>
    </location>
</feature>
<comment type="caution">
    <text evidence="5">The sequence shown here is derived from an EMBL/GenBank/DDBJ whole genome shotgun (WGS) entry which is preliminary data.</text>
</comment>
<proteinExistence type="inferred from homology"/>
<dbReference type="InterPro" id="IPR011989">
    <property type="entry name" value="ARM-like"/>
</dbReference>
<evidence type="ECO:0000313" key="6">
    <source>
        <dbReference type="Proteomes" id="UP001353858"/>
    </source>
</evidence>
<evidence type="ECO:0000313" key="5">
    <source>
        <dbReference type="EMBL" id="KAK4878521.1"/>
    </source>
</evidence>
<dbReference type="InterPro" id="IPR007205">
    <property type="entry name" value="Protein_HGH1_N"/>
</dbReference>
<reference evidence="6" key="1">
    <citation type="submission" date="2023-01" db="EMBL/GenBank/DDBJ databases">
        <title>Key to firefly adult light organ development and bioluminescence: homeobox transcription factors regulate luciferase expression and transportation to peroxisome.</title>
        <authorList>
            <person name="Fu X."/>
        </authorList>
    </citation>
    <scope>NUCLEOTIDE SEQUENCE [LARGE SCALE GENOMIC DNA]</scope>
</reference>
<name>A0AAN7S8T2_9COLE</name>
<dbReference type="EMBL" id="JARPUR010000004">
    <property type="protein sequence ID" value="KAK4878521.1"/>
    <property type="molecule type" value="Genomic_DNA"/>
</dbReference>
<dbReference type="InterPro" id="IPR016024">
    <property type="entry name" value="ARM-type_fold"/>
</dbReference>
<protein>
    <recommendedName>
        <fullName evidence="2">Protein HGH1 homolog</fullName>
    </recommendedName>
</protein>
<dbReference type="Pfam" id="PF04064">
    <property type="entry name" value="DUF384"/>
    <property type="match status" value="1"/>
</dbReference>
<comment type="similarity">
    <text evidence="1">Belongs to the HGH1 family.</text>
</comment>
<feature type="domain" description="Protein HGH1 N-terminal" evidence="3">
    <location>
        <begin position="97"/>
        <end position="260"/>
    </location>
</feature>
<evidence type="ECO:0000256" key="2">
    <source>
        <dbReference type="ARBA" id="ARBA00014076"/>
    </source>
</evidence>
<evidence type="ECO:0000259" key="4">
    <source>
        <dbReference type="Pfam" id="PF04064"/>
    </source>
</evidence>
<dbReference type="SUPFAM" id="SSF48371">
    <property type="entry name" value="ARM repeat"/>
    <property type="match status" value="1"/>
</dbReference>
<organism evidence="5 6">
    <name type="scientific">Aquatica leii</name>
    <dbReference type="NCBI Taxonomy" id="1421715"/>
    <lineage>
        <taxon>Eukaryota</taxon>
        <taxon>Metazoa</taxon>
        <taxon>Ecdysozoa</taxon>
        <taxon>Arthropoda</taxon>
        <taxon>Hexapoda</taxon>
        <taxon>Insecta</taxon>
        <taxon>Pterygota</taxon>
        <taxon>Neoptera</taxon>
        <taxon>Endopterygota</taxon>
        <taxon>Coleoptera</taxon>
        <taxon>Polyphaga</taxon>
        <taxon>Elateriformia</taxon>
        <taxon>Elateroidea</taxon>
        <taxon>Lampyridae</taxon>
        <taxon>Luciolinae</taxon>
        <taxon>Aquatica</taxon>
    </lineage>
</organism>
<sequence>MENVIKDLITLISNDSRPDLRILTLNNILSFSGTTDGLKLITQQDLIDKIITLLSNKERAIKKTSALILVNISAYPDGSRSLLTNADAFTKILIESILDPNSEIADSSCMILSNLTRTSEHLEEIDVRQILTVFVKTNYNTKGQNLYYLGPVLSNLSQSSVVRKQILDKSENMFMKILPFVEFKDSVVKRGGVVGAIRNCCFETEYHDWLLNADIDILPRLLLPLAGNEEFDDVENDKLPLDLQYLPSDKERESDPDIRCMLLEAITQLCTLRRNRKLIRDQNTYIILRELHKWEKDRKALLACENLVDILIRTEEEIGRDNLQDTDIPEDLVTKFEQMDRDFLHDS</sequence>
<dbReference type="InterPro" id="IPR007206">
    <property type="entry name" value="Protein_HGH1_C"/>
</dbReference>
<dbReference type="PANTHER" id="PTHR13387:SF9">
    <property type="entry name" value="PROTEIN HGH1 HOMOLOG"/>
    <property type="match status" value="1"/>
</dbReference>
<dbReference type="Gene3D" id="1.25.10.10">
    <property type="entry name" value="Leucine-rich Repeat Variant"/>
    <property type="match status" value="1"/>
</dbReference>
<dbReference type="InterPro" id="IPR039717">
    <property type="entry name" value="Hgh1"/>
</dbReference>
<dbReference type="Proteomes" id="UP001353858">
    <property type="component" value="Unassembled WGS sequence"/>
</dbReference>
<dbReference type="Pfam" id="PF04063">
    <property type="entry name" value="DUF383"/>
    <property type="match status" value="1"/>
</dbReference>
<dbReference type="PANTHER" id="PTHR13387">
    <property type="entry name" value="PROTEIN HGH1 HOMOLOG"/>
    <property type="match status" value="1"/>
</dbReference>
<accession>A0AAN7S8T2</accession>